<dbReference type="Proteomes" id="UP000438120">
    <property type="component" value="Unassembled WGS sequence"/>
</dbReference>
<protein>
    <submittedName>
        <fullName evidence="2">DUF1294 domain-containing protein</fullName>
    </submittedName>
</protein>
<comment type="caution">
    <text evidence="2">The sequence shown here is derived from an EMBL/GenBank/DDBJ whole genome shotgun (WGS) entry which is preliminary data.</text>
</comment>
<evidence type="ECO:0000256" key="1">
    <source>
        <dbReference type="SAM" id="Phobius"/>
    </source>
</evidence>
<dbReference type="InterPro" id="IPR010718">
    <property type="entry name" value="DUF1294"/>
</dbReference>
<sequence length="87" mass="9637">MKQILESGLLLLNLAACALYGIDKVKAKLHAWRIPERVLLACGLLAPVGAGLGMLLFRHKIRKPRFYLVLLAGIALWLLAYCLIRGL</sequence>
<dbReference type="OrthoDB" id="1698854at2"/>
<accession>A0A6A8MBW5</accession>
<evidence type="ECO:0000313" key="2">
    <source>
        <dbReference type="EMBL" id="MST86102.1"/>
    </source>
</evidence>
<keyword evidence="3" id="KW-1185">Reference proteome</keyword>
<organism evidence="2 3">
    <name type="scientific">Lactobacillus porci</name>
    <dbReference type="NCBI Taxonomy" id="2012477"/>
    <lineage>
        <taxon>Bacteria</taxon>
        <taxon>Bacillati</taxon>
        <taxon>Bacillota</taxon>
        <taxon>Bacilli</taxon>
        <taxon>Lactobacillales</taxon>
        <taxon>Lactobacillaceae</taxon>
        <taxon>Lactobacillus</taxon>
    </lineage>
</organism>
<feature type="transmembrane region" description="Helical" evidence="1">
    <location>
        <begin position="66"/>
        <end position="86"/>
    </location>
</feature>
<evidence type="ECO:0000313" key="3">
    <source>
        <dbReference type="Proteomes" id="UP000438120"/>
    </source>
</evidence>
<dbReference type="AlphaFoldDB" id="A0A6A8MBW5"/>
<gene>
    <name evidence="2" type="ORF">FYJ62_00135</name>
</gene>
<keyword evidence="1" id="KW-0472">Membrane</keyword>
<keyword evidence="1" id="KW-0812">Transmembrane</keyword>
<proteinExistence type="predicted"/>
<dbReference type="EMBL" id="VUMX01000001">
    <property type="protein sequence ID" value="MST86102.1"/>
    <property type="molecule type" value="Genomic_DNA"/>
</dbReference>
<feature type="transmembrane region" description="Helical" evidence="1">
    <location>
        <begin position="37"/>
        <end position="57"/>
    </location>
</feature>
<name>A0A6A8MBW5_9LACO</name>
<keyword evidence="1" id="KW-1133">Transmembrane helix</keyword>
<dbReference type="Pfam" id="PF06961">
    <property type="entry name" value="DUF1294"/>
    <property type="match status" value="1"/>
</dbReference>
<dbReference type="RefSeq" id="WP_154546772.1">
    <property type="nucleotide sequence ID" value="NZ_JBKZBY010000001.1"/>
</dbReference>
<reference evidence="2 3" key="1">
    <citation type="submission" date="2019-08" db="EMBL/GenBank/DDBJ databases">
        <title>In-depth cultivation of the pig gut microbiome towards novel bacterial diversity and tailored functional studies.</title>
        <authorList>
            <person name="Wylensek D."/>
            <person name="Hitch T.C.A."/>
            <person name="Clavel T."/>
        </authorList>
    </citation>
    <scope>NUCLEOTIDE SEQUENCE [LARGE SCALE GENOMIC DNA]</scope>
    <source>
        <strain evidence="2 3">Bifido-178-WT-2B</strain>
    </source>
</reference>